<reference evidence="9 10" key="3">
    <citation type="journal article" date="2014" name="Virology">
        <title>Development of a virus detection and discovery pipeline using next generation sequencing.</title>
        <authorList>
            <person name="Ho T."/>
            <person name="Tzanetakis I.E."/>
        </authorList>
    </citation>
    <scope>NUCLEOTIDE SEQUENCE [LARGE SCALE GENOMIC DNA]</scope>
    <source>
        <strain evidence="9">NCGR MEN 454</strain>
    </source>
</reference>
<evidence type="ECO:0000256" key="5">
    <source>
        <dbReference type="ARBA" id="ARBA00022840"/>
    </source>
</evidence>
<evidence type="ECO:0000313" key="9">
    <source>
        <dbReference type="EMBL" id="AAS57938.4"/>
    </source>
</evidence>
<keyword evidence="2" id="KW-0547">Nucleotide-binding</keyword>
<dbReference type="InterPro" id="IPR002588">
    <property type="entry name" value="Alphavirus-like_MT_dom"/>
</dbReference>
<reference evidence="9 10" key="1">
    <citation type="journal article" date="2005" name="J. Virol. Methods">
        <title>The use of reverse transcriptase for efficient first- and second-strand cDNA synthesis from single- and double-stranded RNA templates.</title>
        <authorList>
            <person name="Tzanetakis I.E."/>
            <person name="Keller K.E."/>
            <person name="Martin R.R."/>
        </authorList>
    </citation>
    <scope>NUCLEOTIDE SEQUENCE [LARGE SCALE GENOMIC DNA]</scope>
    <source>
        <strain evidence="9">NCGR MEN 454</strain>
    </source>
</reference>
<dbReference type="PROSITE" id="PS51657">
    <property type="entry name" value="PSRV_HELICASE"/>
    <property type="match status" value="1"/>
</dbReference>
<evidence type="ECO:0000259" key="7">
    <source>
        <dbReference type="PROSITE" id="PS51657"/>
    </source>
</evidence>
<dbReference type="EMBL" id="KJ572575">
    <property type="protein sequence ID" value="AAS57938.4"/>
    <property type="molecule type" value="Genomic_RNA"/>
</dbReference>
<dbReference type="GO" id="GO:0016787">
    <property type="term" value="F:hydrolase activity"/>
    <property type="evidence" value="ECO:0007669"/>
    <property type="project" value="UniProtKB-KW"/>
</dbReference>
<sequence length="1952" mass="219774">MSSPQIIFPHTMNVPNLFPCVFGSFSMADTRTLLSFPTPYPNLIPPVSIPDDGKKAGSPTVPAKKIWVKRPRPKLVSEGGTLPNRSFSAASAVDSDGFTLVSPKKRSPRTRAPPSLADPLHIAIRTAQEHGFFTPSRARNFDARTSVRAFIEPRDKDVAFCLSDSATGGYAEKCFKNCDNWVWAFNLKLKRMCYNTVLNGICFSFRPRYAHATLLEFVEHDPRLGRTLTKTLSLFSRGYGRTFKHTEGFCWVDFLRPILSTLPNSMLDRPYISVADIKFFTNESRLPTNLKLTRTGQRLFHVDARGSFMLDLIPDDAYIGASNSKLTDEHNDDSMYGQIVNTVLNKFSITKYDQFSGFLDKQLHNLLCSKHENFESKSPVIITVVLTPEEKDTLSKAYPEFRIHFKDSVLSSHGFLNASRTLENELFYFKFRSVNYIDIGGSVVYHFSRGHFNVHCCNPILDSKDSPRFYNAILRLSSHNFSKDKPMSSVELRMHKFLEDYSSRFCTLQAHICEFKANYACAVQVYDLNVRDFGEIMVKRGIQVCFVSFVYAAELLAECDEILCAKSNMLIRREGVFSVFFPNGSGDGYKHDRSNIESFFRTRSFVTPNGSHYSVEFVEDRADSKIFMITKTVMESLVHSKSRLIPRVQTNKVIINIPIVDQNSRRTKKLIVDKDFMARVTLYALNACPVVNDRTFETIVSNIRSQKTHVVVAGKVIHSQVELTVEECAGLAAAVLANATRQRSVYLQEAKRIALLSSTPGILKSIKIFVSVIFDSIKYIFKKLWVTVVVNNLPAFIRSKFLNDVDLISEIEEFIEISTSFEDFSLNTCTNFDVLGTYNACFQDLKENLSYSSNNSILRSHINGGSGFPGPTESGEKENTLSNEEHHDLQREGLFGGDRDNEDIRAEVEKMYERLGLEIPKVKKRLLDSNLFGMVSSRLSSFCKDFLPCLPSFSTCLKYGYHIANIFIHKVLSKSLSCGALLISGVFAVPTKVISTVTNGAKNALFYRDSGVSTLEFQNFSIDEISKSLSRVEDVRTAQLAEVERSLKCLTQVFGEERFKSMISSRGNTRDSSVLSLCTTPFTIGLVLGTFLLVRYFKPVGCSDFFRDALSHCLTLKSRMANHLDSKFARKRLCDISKILNKVSRNVLTVSRPNGTVETFATLGTLMYPVAPYVCFGSTALGISDLTIGSAIFTLFKVLLGRRPGFDVHTLNTSIFLLKKFGFGKRILEVISPKRLDDDADDVSGGIFRPGLCLPRLKDVQDPMLEDSLKLKNDLDTAKEEFNTILHMFNEEYVAPASEAGDDETSGLGAHDYERHSNPEPQVFSEPDEVHDNNDKTRDELRTDITSPYARKVVQTFEPEEEVQIEAFLDLCFSDTTVVDVPYDDAHTTPSDEHMQRDLIDFESPLPVTSVCEITEIIEESPQHVNSTLSLNHRADLTAPFTENDDCVSIASCDSSSSSGSYVAPHLRDEFQRAISSRRHKDELSNFSKSLNASSTPPVILMKGTVFSYNAILEFYYKLKSDVYNMHNSLLLASNTCFFRKGNLYLTDSVESRNKGFAYADASTKRLLRNGKTAPGTIEDYRVCFSKVTNTFLLTEDALKSEENIGTLLVNDGCKLFQEDRIHKCLDVLNMDAQFVQNFFKECSVRTVNAPPGGGKTYTLVEHAFKASKMGTSYAVCTANRSSAQNIVKKLSTKLKVKEQQIRKKVRTGDSWLINGTYKVDKLFVDEYLMFHLGQLLSIIISFKPKNVILYGDINQIRFINRNVGLICRFDDTTRMGFPTEHLSISYRCPADVCYFLSTHLNENKQLSYPEGVKSKAEPTILKSVSKRSISAAVDIDYKEYDGILTFTQEEKKEVMAAIKINHKGFDASIVKTVHEAQGETFKSVALVRTKAIDDNIYDSKSHILVAISRHTHSFRYYVISKKLNDSVGKHVDELSTLKESLLQGYVVNDCS</sequence>
<evidence type="ECO:0000256" key="2">
    <source>
        <dbReference type="ARBA" id="ARBA00022741"/>
    </source>
</evidence>
<proteinExistence type="predicted"/>
<evidence type="ECO:0000259" key="8">
    <source>
        <dbReference type="PROSITE" id="PS51743"/>
    </source>
</evidence>
<dbReference type="KEGG" id="vg:37617191"/>
<dbReference type="GO" id="GO:0016556">
    <property type="term" value="P:mRNA modification"/>
    <property type="evidence" value="ECO:0007669"/>
    <property type="project" value="InterPro"/>
</dbReference>
<dbReference type="GO" id="GO:0006396">
    <property type="term" value="P:RNA processing"/>
    <property type="evidence" value="ECO:0007669"/>
    <property type="project" value="InterPro"/>
</dbReference>
<keyword evidence="1" id="KW-0808">Transferase</keyword>
<dbReference type="GO" id="GO:0008174">
    <property type="term" value="F:mRNA methyltransferase activity"/>
    <property type="evidence" value="ECO:0007669"/>
    <property type="project" value="UniProtKB-UniRule"/>
</dbReference>
<dbReference type="Gene3D" id="3.40.50.300">
    <property type="entry name" value="P-loop containing nucleotide triphosphate hydrolases"/>
    <property type="match status" value="2"/>
</dbReference>
<keyword evidence="10" id="KW-1185">Reference proteome</keyword>
<protein>
    <submittedName>
        <fullName evidence="9">Polyprotein</fullName>
    </submittedName>
</protein>
<keyword evidence="4" id="KW-0378">Hydrolase</keyword>
<dbReference type="GO" id="GO:0003723">
    <property type="term" value="F:RNA binding"/>
    <property type="evidence" value="ECO:0007669"/>
    <property type="project" value="InterPro"/>
</dbReference>
<dbReference type="GeneID" id="37617191"/>
<dbReference type="GO" id="GO:0005524">
    <property type="term" value="F:ATP binding"/>
    <property type="evidence" value="ECO:0007669"/>
    <property type="project" value="UniProtKB-KW"/>
</dbReference>
<evidence type="ECO:0000313" key="10">
    <source>
        <dbReference type="Proteomes" id="UP000237392"/>
    </source>
</evidence>
<dbReference type="Proteomes" id="UP000237392">
    <property type="component" value="Segment"/>
</dbReference>
<organism evidence="9 10">
    <name type="scientific">Mint vein banding-associated virus</name>
    <dbReference type="NCBI Taxonomy" id="265877"/>
    <lineage>
        <taxon>Viruses</taxon>
        <taxon>Riboviria</taxon>
        <taxon>Orthornavirae</taxon>
        <taxon>Kitrinoviricota</taxon>
        <taxon>Alsuviricetes</taxon>
        <taxon>Martellivirales</taxon>
        <taxon>Closteroviridae</taxon>
        <taxon>Menthavirus</taxon>
        <taxon>Menthavirus menthae</taxon>
    </lineage>
</organism>
<dbReference type="PROSITE" id="PS51743">
    <property type="entry name" value="ALPHAVIRUS_MT"/>
    <property type="match status" value="1"/>
</dbReference>
<feature type="domain" description="Alphavirus-like MT" evidence="8">
    <location>
        <begin position="404"/>
        <end position="600"/>
    </location>
</feature>
<dbReference type="Pfam" id="PF01660">
    <property type="entry name" value="Vmethyltransf"/>
    <property type="match status" value="1"/>
</dbReference>
<feature type="domain" description="(+)RNA virus helicase C-terminal" evidence="7">
    <location>
        <begin position="1625"/>
        <end position="1952"/>
    </location>
</feature>
<reference evidence="9 10" key="2">
    <citation type="journal article" date="2005" name="Plant Dis.">
        <title>A member of the Closteroviridae from mint with similarities to all three genera of the family.</title>
        <authorList>
            <person name="Tzanetakis I.E."/>
            <person name="Postman J.D."/>
            <person name="Martin R.R."/>
        </authorList>
    </citation>
    <scope>NUCLEOTIDE SEQUENCE [LARGE SCALE GENOMIC DNA]</scope>
    <source>
        <strain evidence="9">NCGR MEN 454</strain>
    </source>
</reference>
<dbReference type="GO" id="GO:0075523">
    <property type="term" value="P:viral translational frameshifting"/>
    <property type="evidence" value="ECO:0007669"/>
    <property type="project" value="UniProtKB-KW"/>
</dbReference>
<feature type="region of interest" description="Disordered" evidence="6">
    <location>
        <begin position="1297"/>
        <end position="1336"/>
    </location>
</feature>
<evidence type="ECO:0000256" key="3">
    <source>
        <dbReference type="ARBA" id="ARBA00022758"/>
    </source>
</evidence>
<keyword evidence="3" id="KW-0688">Ribosomal frameshifting</keyword>
<dbReference type="Pfam" id="PF01443">
    <property type="entry name" value="Viral_helicase1"/>
    <property type="match status" value="1"/>
</dbReference>
<name>Q6QCI4_9CLOS</name>
<dbReference type="SUPFAM" id="SSF52540">
    <property type="entry name" value="P-loop containing nucleoside triphosphate hydrolases"/>
    <property type="match status" value="1"/>
</dbReference>
<dbReference type="InterPro" id="IPR027351">
    <property type="entry name" value="(+)RNA_virus_helicase_core_dom"/>
</dbReference>
<evidence type="ECO:0000256" key="6">
    <source>
        <dbReference type="SAM" id="MobiDB-lite"/>
    </source>
</evidence>
<evidence type="ECO:0000256" key="4">
    <source>
        <dbReference type="ARBA" id="ARBA00022801"/>
    </source>
</evidence>
<dbReference type="RefSeq" id="YP_009506335.1">
    <property type="nucleotide sequence ID" value="NC_038420.1"/>
</dbReference>
<dbReference type="InterPro" id="IPR027417">
    <property type="entry name" value="P-loop_NTPase"/>
</dbReference>
<accession>Q6QCI4</accession>
<evidence type="ECO:0000256" key="1">
    <source>
        <dbReference type="ARBA" id="ARBA00022679"/>
    </source>
</evidence>
<keyword evidence="5" id="KW-0067">ATP-binding</keyword>